<organism evidence="5 6">
    <name type="scientific">Listeria riparia FSL S10-1204</name>
    <dbReference type="NCBI Taxonomy" id="1265816"/>
    <lineage>
        <taxon>Bacteria</taxon>
        <taxon>Bacillati</taxon>
        <taxon>Bacillota</taxon>
        <taxon>Bacilli</taxon>
        <taxon>Bacillales</taxon>
        <taxon>Listeriaceae</taxon>
        <taxon>Listeria</taxon>
    </lineage>
</organism>
<protein>
    <submittedName>
        <fullName evidence="5">HTH domain-containing protein</fullName>
    </submittedName>
</protein>
<evidence type="ECO:0000259" key="4">
    <source>
        <dbReference type="Pfam" id="PF08280"/>
    </source>
</evidence>
<name>W7D1Y2_9LIST</name>
<evidence type="ECO:0000256" key="1">
    <source>
        <dbReference type="ARBA" id="ARBA00023015"/>
    </source>
</evidence>
<gene>
    <name evidence="5" type="ORF">PRIP_13863</name>
</gene>
<feature type="domain" description="Mga helix-turn-helix" evidence="3">
    <location>
        <begin position="95"/>
        <end position="177"/>
    </location>
</feature>
<comment type="caution">
    <text evidence="5">The sequence shown here is derived from an EMBL/GenBank/DDBJ whole genome shotgun (WGS) entry which is preliminary data.</text>
</comment>
<dbReference type="EMBL" id="AODL01000026">
    <property type="protein sequence ID" value="EUJ43232.1"/>
    <property type="molecule type" value="Genomic_DNA"/>
</dbReference>
<evidence type="ECO:0000313" key="5">
    <source>
        <dbReference type="EMBL" id="EUJ43232.1"/>
    </source>
</evidence>
<dbReference type="PATRIC" id="fig|1265816.5.peg.2738"/>
<feature type="domain" description="M protein trans-acting positive regulator (MGA) HTH" evidence="4">
    <location>
        <begin position="22"/>
        <end position="66"/>
    </location>
</feature>
<dbReference type="InterPro" id="IPR013199">
    <property type="entry name" value="HTH_Mga_DNA-bd_dom"/>
</dbReference>
<dbReference type="Pfam" id="PF05043">
    <property type="entry name" value="Mga"/>
    <property type="match status" value="1"/>
</dbReference>
<dbReference type="Proteomes" id="UP000019248">
    <property type="component" value="Unassembled WGS sequence"/>
</dbReference>
<keyword evidence="1" id="KW-0805">Transcription regulation</keyword>
<dbReference type="PANTHER" id="PTHR30185">
    <property type="entry name" value="CRYPTIC BETA-GLUCOSIDE BGL OPERON ANTITERMINATOR"/>
    <property type="match status" value="1"/>
</dbReference>
<dbReference type="Pfam" id="PF08280">
    <property type="entry name" value="HTH_Mga"/>
    <property type="match status" value="1"/>
</dbReference>
<dbReference type="PANTHER" id="PTHR30185:SF13">
    <property type="entry name" value="LICABCH OPERON REGULATOR-RELATED"/>
    <property type="match status" value="1"/>
</dbReference>
<evidence type="ECO:0000313" key="6">
    <source>
        <dbReference type="Proteomes" id="UP000019248"/>
    </source>
</evidence>
<dbReference type="AlphaFoldDB" id="W7D1Y2"/>
<evidence type="ECO:0000259" key="3">
    <source>
        <dbReference type="Pfam" id="PF05043"/>
    </source>
</evidence>
<dbReference type="InterPro" id="IPR007737">
    <property type="entry name" value="Mga_HTH"/>
</dbReference>
<dbReference type="InterPro" id="IPR050661">
    <property type="entry name" value="BglG_antiterminators"/>
</dbReference>
<reference evidence="5 6" key="1">
    <citation type="journal article" date="2014" name="Int. J. Syst. Evol. Microbiol.">
        <title>Listeria floridensis sp. nov., Listeria aquatica sp. nov., Listeria cornellensis sp. nov., Listeria riparia sp. nov. and Listeria grandensis sp. nov., from agricultural and natural environments.</title>
        <authorList>
            <person name="den Bakker H.C."/>
            <person name="Warchocki S."/>
            <person name="Wright E.M."/>
            <person name="Allred A.F."/>
            <person name="Ahlstrom C."/>
            <person name="Manuel C.S."/>
            <person name="Stasiewicz M.J."/>
            <person name="Burrell A."/>
            <person name="Roof S."/>
            <person name="Strawn L."/>
            <person name="Fortes E.D."/>
            <person name="Nightingale K.K."/>
            <person name="Kephart D."/>
            <person name="Wiedmann M."/>
        </authorList>
    </citation>
    <scope>NUCLEOTIDE SEQUENCE [LARGE SCALE GENOMIC DNA]</scope>
    <source>
        <strain evidence="5 6">FSL S10-1204</strain>
    </source>
</reference>
<sequence>MIIYLVLQRMMDMIKEIISMDKQIQIKLTILDVLVEEERWIDTNELSHKLELLPRTTLKYISSLQDDIALLNNPDIQILSIKNKGFRLILDSRDHFRSIATVIIQHSLTSELIDAIFFDTFGSTASFALTHFTSEYSVRKQINKLKDIIQGKSLAFNSLNHLVGKETELRFLGYMFFWQIYNIYKWPYPQIDELTLRQFIDDFLSKSKVNLTYIQKEELIQVTGFNIMRALKKKPIQIEPQWNNYLQGNKMFEMYLVQVNEIKNYYSLSTNELKYMFLLSLTRPLFFYPDNFKQYTLEFHADKNTEIHQAIQLFIDDFPKSFCPIANEKMGNFRDELFSTFIYCSLVEGFKVDYSGYPYLYDIKIQFPNLYYKLDGFINSLYKQTQFNFFLAKRLSYQ</sequence>
<keyword evidence="6" id="KW-1185">Reference proteome</keyword>
<evidence type="ECO:0000256" key="2">
    <source>
        <dbReference type="ARBA" id="ARBA00023163"/>
    </source>
</evidence>
<accession>W7D1Y2</accession>
<proteinExistence type="predicted"/>
<keyword evidence="2" id="KW-0804">Transcription</keyword>